<sequence length="229" mass="25622">MLSCPEPSDQRSKGVEKTSNEKAVESSIYSEDITVEHSENLDKRDEFKNKLQMYAQNKNLNLPIYRNEKDGLCFRARVSIGGDWFQSPELCETIDEAQNSAAQSALLSLSTDAFLEELAKSEGFFLPIYTTIGSDRFQTFSSTVDVEGESFQGEIAKSKTLAELNAAKAAYTVLIERKLFQPGYFSPRFSDDDILKLAPRLSSVVISDPQENPPQVQETIGNNFLQKLP</sequence>
<keyword evidence="7" id="KW-1185">Reference proteome</keyword>
<proteinExistence type="predicted"/>
<comment type="caution">
    <text evidence="6">The sequence shown here is derived from an EMBL/GenBank/DDBJ whole genome shotgun (WGS) entry which is preliminary data.</text>
</comment>
<dbReference type="AlphaFoldDB" id="A0A830CMX5"/>
<gene>
    <name evidence="6" type="ORF">PHJA_001863400</name>
</gene>
<dbReference type="OrthoDB" id="5274873at2759"/>
<feature type="domain" description="DRBM" evidence="5">
    <location>
        <begin position="110"/>
        <end position="176"/>
    </location>
</feature>
<dbReference type="GO" id="GO:0003723">
    <property type="term" value="F:RNA binding"/>
    <property type="evidence" value="ECO:0007669"/>
    <property type="project" value="UniProtKB-UniRule"/>
</dbReference>
<dbReference type="Gene3D" id="3.30.160.20">
    <property type="match status" value="2"/>
</dbReference>
<dbReference type="PROSITE" id="PS50137">
    <property type="entry name" value="DS_RBD"/>
    <property type="match status" value="1"/>
</dbReference>
<dbReference type="SUPFAM" id="SSF54768">
    <property type="entry name" value="dsRNA-binding domain-like"/>
    <property type="match status" value="2"/>
</dbReference>
<dbReference type="PANTHER" id="PTHR46031">
    <property type="match status" value="1"/>
</dbReference>
<feature type="region of interest" description="Disordered" evidence="4">
    <location>
        <begin position="1"/>
        <end position="29"/>
    </location>
</feature>
<keyword evidence="2 3" id="KW-0694">RNA-binding</keyword>
<dbReference type="Pfam" id="PF00035">
    <property type="entry name" value="dsrm"/>
    <property type="match status" value="2"/>
</dbReference>
<name>A0A830CMX5_9LAMI</name>
<evidence type="ECO:0000259" key="5">
    <source>
        <dbReference type="PROSITE" id="PS50137"/>
    </source>
</evidence>
<evidence type="ECO:0000256" key="3">
    <source>
        <dbReference type="PROSITE-ProRule" id="PRU00266"/>
    </source>
</evidence>
<feature type="compositionally biased region" description="Basic and acidic residues" evidence="4">
    <location>
        <begin position="8"/>
        <end position="24"/>
    </location>
</feature>
<evidence type="ECO:0000256" key="2">
    <source>
        <dbReference type="ARBA" id="ARBA00022884"/>
    </source>
</evidence>
<evidence type="ECO:0000256" key="4">
    <source>
        <dbReference type="SAM" id="MobiDB-lite"/>
    </source>
</evidence>
<dbReference type="PANTHER" id="PTHR46031:SF31">
    <property type="entry name" value="DOUBLE-STRANDED RNA-BINDING PROTEIN 1-LIKE"/>
    <property type="match status" value="1"/>
</dbReference>
<accession>A0A830CMX5</accession>
<protein>
    <submittedName>
        <fullName evidence="6">Double-stranded RNA-binding protein 4</fullName>
    </submittedName>
</protein>
<evidence type="ECO:0000313" key="7">
    <source>
        <dbReference type="Proteomes" id="UP000653305"/>
    </source>
</evidence>
<dbReference type="Proteomes" id="UP000653305">
    <property type="component" value="Unassembled WGS sequence"/>
</dbReference>
<evidence type="ECO:0000256" key="1">
    <source>
        <dbReference type="ARBA" id="ARBA00022737"/>
    </source>
</evidence>
<keyword evidence="1" id="KW-0677">Repeat</keyword>
<dbReference type="EMBL" id="BMAC01000475">
    <property type="protein sequence ID" value="GFP97193.1"/>
    <property type="molecule type" value="Genomic_DNA"/>
</dbReference>
<dbReference type="SMART" id="SM00358">
    <property type="entry name" value="DSRM"/>
    <property type="match status" value="2"/>
</dbReference>
<reference evidence="6" key="1">
    <citation type="submission" date="2020-07" db="EMBL/GenBank/DDBJ databases">
        <title>Ethylene signaling mediates host invasion by parasitic plants.</title>
        <authorList>
            <person name="Yoshida S."/>
        </authorList>
    </citation>
    <scope>NUCLEOTIDE SEQUENCE</scope>
    <source>
        <strain evidence="6">Okayama</strain>
    </source>
</reference>
<organism evidence="6 7">
    <name type="scientific">Phtheirospermum japonicum</name>
    <dbReference type="NCBI Taxonomy" id="374723"/>
    <lineage>
        <taxon>Eukaryota</taxon>
        <taxon>Viridiplantae</taxon>
        <taxon>Streptophyta</taxon>
        <taxon>Embryophyta</taxon>
        <taxon>Tracheophyta</taxon>
        <taxon>Spermatophyta</taxon>
        <taxon>Magnoliopsida</taxon>
        <taxon>eudicotyledons</taxon>
        <taxon>Gunneridae</taxon>
        <taxon>Pentapetalae</taxon>
        <taxon>asterids</taxon>
        <taxon>lamiids</taxon>
        <taxon>Lamiales</taxon>
        <taxon>Orobanchaceae</taxon>
        <taxon>Orobanchaceae incertae sedis</taxon>
        <taxon>Phtheirospermum</taxon>
    </lineage>
</organism>
<evidence type="ECO:0000313" key="6">
    <source>
        <dbReference type="EMBL" id="GFP97193.1"/>
    </source>
</evidence>
<dbReference type="InterPro" id="IPR014720">
    <property type="entry name" value="dsRBD_dom"/>
</dbReference>